<dbReference type="PANTHER" id="PTHR30158:SF3">
    <property type="entry name" value="MULTIDRUG EFFLUX PUMP SUBUNIT ACRA-RELATED"/>
    <property type="match status" value="1"/>
</dbReference>
<feature type="domain" description="Multidrug resistance protein MdtA-like beta-barrel" evidence="5">
    <location>
        <begin position="249"/>
        <end position="326"/>
    </location>
</feature>
<evidence type="ECO:0000259" key="5">
    <source>
        <dbReference type="Pfam" id="PF25944"/>
    </source>
</evidence>
<evidence type="ECO:0000313" key="8">
    <source>
        <dbReference type="Proteomes" id="UP000662957"/>
    </source>
</evidence>
<dbReference type="Gene3D" id="2.40.420.20">
    <property type="match status" value="1"/>
</dbReference>
<accession>A0ABX7LKR1</accession>
<evidence type="ECO:0000256" key="1">
    <source>
        <dbReference type="ARBA" id="ARBA00004196"/>
    </source>
</evidence>
<feature type="domain" description="Multidrug resistance protein MdtA-like barrel-sandwich hybrid" evidence="4">
    <location>
        <begin position="101"/>
        <end position="244"/>
    </location>
</feature>
<dbReference type="InterPro" id="IPR006143">
    <property type="entry name" value="RND_pump_MFP"/>
</dbReference>
<comment type="subcellular location">
    <subcellularLocation>
        <location evidence="1">Cell envelope</location>
    </subcellularLocation>
</comment>
<dbReference type="PANTHER" id="PTHR30158">
    <property type="entry name" value="ACRA/E-RELATED COMPONENT OF DRUG EFFLUX TRANSPORTER"/>
    <property type="match status" value="1"/>
</dbReference>
<dbReference type="Gene3D" id="2.40.50.100">
    <property type="match status" value="1"/>
</dbReference>
<feature type="domain" description="Multidrug resistance protein MdtA-like C-terminal permuted SH3" evidence="6">
    <location>
        <begin position="337"/>
        <end position="394"/>
    </location>
</feature>
<dbReference type="Gene3D" id="1.10.287.470">
    <property type="entry name" value="Helix hairpin bin"/>
    <property type="match status" value="1"/>
</dbReference>
<dbReference type="Pfam" id="PF25967">
    <property type="entry name" value="RND-MFP_C"/>
    <property type="match status" value="1"/>
</dbReference>
<comment type="similarity">
    <text evidence="2">Belongs to the membrane fusion protein (MFP) (TC 8.A.1) family.</text>
</comment>
<dbReference type="Proteomes" id="UP000662957">
    <property type="component" value="Chromosome"/>
</dbReference>
<protein>
    <submittedName>
        <fullName evidence="7">Efflux RND transporter periplasmic adaptor subunit</fullName>
    </submittedName>
</protein>
<feature type="domain" description="Multidrug resistance protein MdtA-like alpha-helical hairpin" evidence="3">
    <location>
        <begin position="143"/>
        <end position="210"/>
    </location>
</feature>
<dbReference type="Gene3D" id="2.40.30.170">
    <property type="match status" value="1"/>
</dbReference>
<reference evidence="7 8" key="1">
    <citation type="submission" date="2021-02" db="EMBL/GenBank/DDBJ databases">
        <title>Brevundimonas sp. CS1 genome sequence.</title>
        <authorList>
            <person name="Lee K."/>
            <person name="Choi Y.-J."/>
            <person name="Son H.-R."/>
        </authorList>
    </citation>
    <scope>NUCLEOTIDE SEQUENCE [LARGE SCALE GENOMIC DNA]</scope>
    <source>
        <strain evidence="7 8">CS1</strain>
    </source>
</reference>
<gene>
    <name evidence="7" type="ORF">JX001_11585</name>
</gene>
<name>A0ABX7LKR1_9CAUL</name>
<organism evidence="7 8">
    <name type="scientific">Brevundimonas fontaquae</name>
    <dbReference type="NCBI Taxonomy" id="2813778"/>
    <lineage>
        <taxon>Bacteria</taxon>
        <taxon>Pseudomonadati</taxon>
        <taxon>Pseudomonadota</taxon>
        <taxon>Alphaproteobacteria</taxon>
        <taxon>Caulobacterales</taxon>
        <taxon>Caulobacteraceae</taxon>
        <taxon>Brevundimonas</taxon>
    </lineage>
</organism>
<evidence type="ECO:0000259" key="4">
    <source>
        <dbReference type="Pfam" id="PF25917"/>
    </source>
</evidence>
<dbReference type="Pfam" id="PF25944">
    <property type="entry name" value="Beta-barrel_RND"/>
    <property type="match status" value="1"/>
</dbReference>
<dbReference type="EMBL" id="CP070968">
    <property type="protein sequence ID" value="QSF53431.1"/>
    <property type="molecule type" value="Genomic_DNA"/>
</dbReference>
<evidence type="ECO:0000259" key="6">
    <source>
        <dbReference type="Pfam" id="PF25967"/>
    </source>
</evidence>
<dbReference type="InterPro" id="IPR058626">
    <property type="entry name" value="MdtA-like_b-barrel"/>
</dbReference>
<dbReference type="InterPro" id="IPR058624">
    <property type="entry name" value="MdtA-like_HH"/>
</dbReference>
<dbReference type="SUPFAM" id="SSF111369">
    <property type="entry name" value="HlyD-like secretion proteins"/>
    <property type="match status" value="1"/>
</dbReference>
<dbReference type="Pfam" id="PF25917">
    <property type="entry name" value="BSH_RND"/>
    <property type="match status" value="1"/>
</dbReference>
<proteinExistence type="inferred from homology"/>
<dbReference type="InterPro" id="IPR058625">
    <property type="entry name" value="MdtA-like_BSH"/>
</dbReference>
<dbReference type="InterPro" id="IPR058627">
    <property type="entry name" value="MdtA-like_C"/>
</dbReference>
<sequence>MSGASRKAWGRIVHHSCIKRPPSRRALVRQPAGGAAAIVELFVTKPTDILLTGLLCAVTLAGCGKPEQAPSTAPVQVSIATAVNGPVAMTDELPGRVVALRTAEIRPQVGGIIQKRLFAEGATVRAGQPLFQINTAPFQADANAAAAALQRALAVRDRARLQVDRLKPLIETDAVSRQTVDDAASTLAQAQADVAAAQAALARRRLDLRFATITAPIAGRIGAAAISEGALVNVGDTTALASIQQIGQVYIDVRQPATRLTGLSEEAMRSAPVTVLDADGRPTGLMGRLMFSERRVDPATGDVTVRVLVDNPSGQLLPGMFVRVGLPRGPAQLLPRVPQQAVFHAGPQAQVMVFAGDGRVQTRNVRLGEVIDNNYVILSGVSPGDRVVVEGRDRVRPDVKVQATAWRKPVR</sequence>
<evidence type="ECO:0000256" key="2">
    <source>
        <dbReference type="ARBA" id="ARBA00009477"/>
    </source>
</evidence>
<dbReference type="NCBIfam" id="TIGR01730">
    <property type="entry name" value="RND_mfp"/>
    <property type="match status" value="1"/>
</dbReference>
<keyword evidence="8" id="KW-1185">Reference proteome</keyword>
<evidence type="ECO:0000259" key="3">
    <source>
        <dbReference type="Pfam" id="PF25876"/>
    </source>
</evidence>
<dbReference type="Pfam" id="PF25876">
    <property type="entry name" value="HH_MFP_RND"/>
    <property type="match status" value="1"/>
</dbReference>
<evidence type="ECO:0000313" key="7">
    <source>
        <dbReference type="EMBL" id="QSF53431.1"/>
    </source>
</evidence>